<feature type="non-terminal residue" evidence="1">
    <location>
        <position position="113"/>
    </location>
</feature>
<dbReference type="STRING" id="1314781.A0A165CG92"/>
<gene>
    <name evidence="1" type="ORF">EXIGLDRAFT_592112</name>
</gene>
<dbReference type="OrthoDB" id="2370221at2759"/>
<dbReference type="AlphaFoldDB" id="A0A165CG92"/>
<organism evidence="1 2">
    <name type="scientific">Exidia glandulosa HHB12029</name>
    <dbReference type="NCBI Taxonomy" id="1314781"/>
    <lineage>
        <taxon>Eukaryota</taxon>
        <taxon>Fungi</taxon>
        <taxon>Dikarya</taxon>
        <taxon>Basidiomycota</taxon>
        <taxon>Agaricomycotina</taxon>
        <taxon>Agaricomycetes</taxon>
        <taxon>Auriculariales</taxon>
        <taxon>Exidiaceae</taxon>
        <taxon>Exidia</taxon>
    </lineage>
</organism>
<feature type="non-terminal residue" evidence="1">
    <location>
        <position position="1"/>
    </location>
</feature>
<dbReference type="PANTHER" id="PTHR31758:SF2">
    <property type="entry name" value="BTB_POZ DOMAIN-CONTAINING PROTEIN YLR108C"/>
    <property type="match status" value="1"/>
</dbReference>
<dbReference type="Gene3D" id="3.30.710.10">
    <property type="entry name" value="Potassium Channel Kv1.1, Chain A"/>
    <property type="match status" value="1"/>
</dbReference>
<dbReference type="SUPFAM" id="SSF54695">
    <property type="entry name" value="POZ domain"/>
    <property type="match status" value="1"/>
</dbReference>
<sequence length="113" mass="12948">LDKYTVILRGESFELYRDQIEFDAPNYFSSLFLGDFAEAQTHSVELSRNPQLFRLILEHMSGYTILPLSLDAIPPLMTLNTARENLLRDAQFYGLQGLVTILTPDSEPERLQP</sequence>
<evidence type="ECO:0008006" key="3">
    <source>
        <dbReference type="Google" id="ProtNLM"/>
    </source>
</evidence>
<evidence type="ECO:0000313" key="1">
    <source>
        <dbReference type="EMBL" id="KZV82397.1"/>
    </source>
</evidence>
<dbReference type="InParanoid" id="A0A165CG92"/>
<accession>A0A165CG92</accession>
<keyword evidence="2" id="KW-1185">Reference proteome</keyword>
<dbReference type="PANTHER" id="PTHR31758">
    <property type="entry name" value="BTB/POZ DOMAIN-CONTAINING PROTEIN YLR108C"/>
    <property type="match status" value="1"/>
</dbReference>
<protein>
    <recommendedName>
        <fullName evidence="3">BTB domain-containing protein</fullName>
    </recommendedName>
</protein>
<dbReference type="EMBL" id="KV426327">
    <property type="protein sequence ID" value="KZV82397.1"/>
    <property type="molecule type" value="Genomic_DNA"/>
</dbReference>
<dbReference type="Proteomes" id="UP000077266">
    <property type="component" value="Unassembled WGS sequence"/>
</dbReference>
<name>A0A165CG92_EXIGL</name>
<reference evidence="1 2" key="1">
    <citation type="journal article" date="2016" name="Mol. Biol. Evol.">
        <title>Comparative Genomics of Early-Diverging Mushroom-Forming Fungi Provides Insights into the Origins of Lignocellulose Decay Capabilities.</title>
        <authorList>
            <person name="Nagy L.G."/>
            <person name="Riley R."/>
            <person name="Tritt A."/>
            <person name="Adam C."/>
            <person name="Daum C."/>
            <person name="Floudas D."/>
            <person name="Sun H."/>
            <person name="Yadav J.S."/>
            <person name="Pangilinan J."/>
            <person name="Larsson K.H."/>
            <person name="Matsuura K."/>
            <person name="Barry K."/>
            <person name="Labutti K."/>
            <person name="Kuo R."/>
            <person name="Ohm R.A."/>
            <person name="Bhattacharya S.S."/>
            <person name="Shirouzu T."/>
            <person name="Yoshinaga Y."/>
            <person name="Martin F.M."/>
            <person name="Grigoriev I.V."/>
            <person name="Hibbett D.S."/>
        </authorList>
    </citation>
    <scope>NUCLEOTIDE SEQUENCE [LARGE SCALE GENOMIC DNA]</scope>
    <source>
        <strain evidence="1 2">HHB12029</strain>
    </source>
</reference>
<evidence type="ECO:0000313" key="2">
    <source>
        <dbReference type="Proteomes" id="UP000077266"/>
    </source>
</evidence>
<proteinExistence type="predicted"/>
<dbReference type="InterPro" id="IPR011333">
    <property type="entry name" value="SKP1/BTB/POZ_sf"/>
</dbReference>